<dbReference type="OrthoDB" id="272875at2"/>
<dbReference type="Proteomes" id="UP000280296">
    <property type="component" value="Unassembled WGS sequence"/>
</dbReference>
<dbReference type="SMART" id="SM00448">
    <property type="entry name" value="REC"/>
    <property type="match status" value="1"/>
</dbReference>
<evidence type="ECO:0000313" key="10">
    <source>
        <dbReference type="EMBL" id="RUL84367.1"/>
    </source>
</evidence>
<dbReference type="Gene3D" id="6.10.250.690">
    <property type="match status" value="1"/>
</dbReference>
<dbReference type="PANTHER" id="PTHR48111">
    <property type="entry name" value="REGULATOR OF RPOS"/>
    <property type="match status" value="1"/>
</dbReference>
<dbReference type="InterPro" id="IPR011006">
    <property type="entry name" value="CheY-like_superfamily"/>
</dbReference>
<dbReference type="RefSeq" id="WP_126727303.1">
    <property type="nucleotide sequence ID" value="NZ_RYZH01000049.1"/>
</dbReference>
<keyword evidence="1 6" id="KW-0597">Phosphoprotein</keyword>
<gene>
    <name evidence="10" type="ORF">TsocGM_20355</name>
</gene>
<dbReference type="CDD" id="cd00383">
    <property type="entry name" value="trans_reg_C"/>
    <property type="match status" value="1"/>
</dbReference>
<reference evidence="10 11" key="2">
    <citation type="submission" date="2019-01" db="EMBL/GenBank/DDBJ databases">
        <title>Tautonia sociabilis, a novel thermotolerant planctomycete of Isosphaeraceae family, isolated from a 4000 m deep subterranean habitat.</title>
        <authorList>
            <person name="Kovaleva O.L."/>
            <person name="Elcheninov A.G."/>
            <person name="Van Heerden E."/>
            <person name="Toshchakov S.V."/>
            <person name="Novikov A."/>
            <person name="Bonch-Osmolovskaya E.A."/>
            <person name="Kublanov I.V."/>
        </authorList>
    </citation>
    <scope>NUCLEOTIDE SEQUENCE [LARGE SCALE GENOMIC DNA]</scope>
    <source>
        <strain evidence="10 11">GM2012</strain>
    </source>
</reference>
<dbReference type="FunFam" id="1.10.10.10:FF:000005">
    <property type="entry name" value="Two-component system response regulator"/>
    <property type="match status" value="1"/>
</dbReference>
<keyword evidence="5" id="KW-0804">Transcription</keyword>
<comment type="caution">
    <text evidence="10">The sequence shown here is derived from an EMBL/GenBank/DDBJ whole genome shotgun (WGS) entry which is preliminary data.</text>
</comment>
<organism evidence="10 11">
    <name type="scientific">Tautonia sociabilis</name>
    <dbReference type="NCBI Taxonomy" id="2080755"/>
    <lineage>
        <taxon>Bacteria</taxon>
        <taxon>Pseudomonadati</taxon>
        <taxon>Planctomycetota</taxon>
        <taxon>Planctomycetia</taxon>
        <taxon>Isosphaerales</taxon>
        <taxon>Isosphaeraceae</taxon>
        <taxon>Tautonia</taxon>
    </lineage>
</organism>
<dbReference type="SMART" id="SM00862">
    <property type="entry name" value="Trans_reg_C"/>
    <property type="match status" value="1"/>
</dbReference>
<evidence type="ECO:0000256" key="4">
    <source>
        <dbReference type="ARBA" id="ARBA00023125"/>
    </source>
</evidence>
<evidence type="ECO:0000313" key="11">
    <source>
        <dbReference type="Proteomes" id="UP000280296"/>
    </source>
</evidence>
<dbReference type="InterPro" id="IPR001789">
    <property type="entry name" value="Sig_transdc_resp-reg_receiver"/>
</dbReference>
<evidence type="ECO:0000259" key="8">
    <source>
        <dbReference type="PROSITE" id="PS50110"/>
    </source>
</evidence>
<protein>
    <submittedName>
        <fullName evidence="10">Response regulator transcription factor</fullName>
    </submittedName>
</protein>
<dbReference type="CDD" id="cd19935">
    <property type="entry name" value="REC_OmpR_CusR-like"/>
    <property type="match status" value="1"/>
</dbReference>
<accession>A0A432MF22</accession>
<dbReference type="GO" id="GO:0000156">
    <property type="term" value="F:phosphorelay response regulator activity"/>
    <property type="evidence" value="ECO:0007669"/>
    <property type="project" value="TreeGrafter"/>
</dbReference>
<dbReference type="Pfam" id="PF00486">
    <property type="entry name" value="Trans_reg_C"/>
    <property type="match status" value="1"/>
</dbReference>
<keyword evidence="2" id="KW-0902">Two-component regulatory system</keyword>
<dbReference type="InterPro" id="IPR001867">
    <property type="entry name" value="OmpR/PhoB-type_DNA-bd"/>
</dbReference>
<proteinExistence type="predicted"/>
<evidence type="ECO:0000256" key="7">
    <source>
        <dbReference type="PROSITE-ProRule" id="PRU01091"/>
    </source>
</evidence>
<dbReference type="SUPFAM" id="SSF52172">
    <property type="entry name" value="CheY-like"/>
    <property type="match status" value="1"/>
</dbReference>
<dbReference type="PROSITE" id="PS50110">
    <property type="entry name" value="RESPONSE_REGULATORY"/>
    <property type="match status" value="1"/>
</dbReference>
<dbReference type="GO" id="GO:0000976">
    <property type="term" value="F:transcription cis-regulatory region binding"/>
    <property type="evidence" value="ECO:0007669"/>
    <property type="project" value="TreeGrafter"/>
</dbReference>
<evidence type="ECO:0000256" key="6">
    <source>
        <dbReference type="PROSITE-ProRule" id="PRU00169"/>
    </source>
</evidence>
<name>A0A432MF22_9BACT</name>
<feature type="domain" description="Response regulatory" evidence="8">
    <location>
        <begin position="2"/>
        <end position="116"/>
    </location>
</feature>
<dbReference type="Gene3D" id="1.10.10.10">
    <property type="entry name" value="Winged helix-like DNA-binding domain superfamily/Winged helix DNA-binding domain"/>
    <property type="match status" value="1"/>
</dbReference>
<dbReference type="Gene3D" id="3.40.50.2300">
    <property type="match status" value="1"/>
</dbReference>
<dbReference type="GO" id="GO:0005829">
    <property type="term" value="C:cytosol"/>
    <property type="evidence" value="ECO:0007669"/>
    <property type="project" value="TreeGrafter"/>
</dbReference>
<dbReference type="GO" id="GO:0006355">
    <property type="term" value="P:regulation of DNA-templated transcription"/>
    <property type="evidence" value="ECO:0007669"/>
    <property type="project" value="InterPro"/>
</dbReference>
<dbReference type="EMBL" id="RYZH01000049">
    <property type="protein sequence ID" value="RUL84367.1"/>
    <property type="molecule type" value="Genomic_DNA"/>
</dbReference>
<feature type="DNA-binding region" description="OmpR/PhoB-type" evidence="7">
    <location>
        <begin position="124"/>
        <end position="222"/>
    </location>
</feature>
<evidence type="ECO:0000256" key="5">
    <source>
        <dbReference type="ARBA" id="ARBA00023163"/>
    </source>
</evidence>
<evidence type="ECO:0000259" key="9">
    <source>
        <dbReference type="PROSITE" id="PS51755"/>
    </source>
</evidence>
<keyword evidence="4 7" id="KW-0238">DNA-binding</keyword>
<dbReference type="InterPro" id="IPR036388">
    <property type="entry name" value="WH-like_DNA-bd_sf"/>
</dbReference>
<evidence type="ECO:0000256" key="2">
    <source>
        <dbReference type="ARBA" id="ARBA00023012"/>
    </source>
</evidence>
<dbReference type="Pfam" id="PF00072">
    <property type="entry name" value="Response_reg"/>
    <property type="match status" value="1"/>
</dbReference>
<evidence type="ECO:0000256" key="1">
    <source>
        <dbReference type="ARBA" id="ARBA00022553"/>
    </source>
</evidence>
<dbReference type="PANTHER" id="PTHR48111:SF22">
    <property type="entry name" value="REGULATOR OF RPOS"/>
    <property type="match status" value="1"/>
</dbReference>
<reference evidence="10 11" key="1">
    <citation type="submission" date="2018-12" db="EMBL/GenBank/DDBJ databases">
        <authorList>
            <person name="Toschakov S.V."/>
        </authorList>
    </citation>
    <scope>NUCLEOTIDE SEQUENCE [LARGE SCALE GENOMIC DNA]</scope>
    <source>
        <strain evidence="10 11">GM2012</strain>
    </source>
</reference>
<keyword evidence="3" id="KW-0805">Transcription regulation</keyword>
<dbReference type="GO" id="GO:0032993">
    <property type="term" value="C:protein-DNA complex"/>
    <property type="evidence" value="ECO:0007669"/>
    <property type="project" value="TreeGrafter"/>
</dbReference>
<keyword evidence="11" id="KW-1185">Reference proteome</keyword>
<dbReference type="InterPro" id="IPR039420">
    <property type="entry name" value="WalR-like"/>
</dbReference>
<sequence>MRVLVVEDSPDLGPYLKQGLQEQGFAVDLVGDATRGFEYASSAPYDLLILDRMLPGGDGLELLKRLRTKGSLAPAIFLTAKSAVNDRVEGLDAGADDYLVKPFSFAELLARIRVVLRRGSEPLPPVLRVADLSLDPAGRTVERAGERIELSSKQFALLHYLMRHAGQVVSRTMIQEHVWDYEFDGLTNVVDVHINRLRNRVDKGFDRPLIHTLRGVGYVLREE</sequence>
<feature type="modified residue" description="4-aspartylphosphate" evidence="6">
    <location>
        <position position="51"/>
    </location>
</feature>
<feature type="domain" description="OmpR/PhoB-type" evidence="9">
    <location>
        <begin position="124"/>
        <end position="222"/>
    </location>
</feature>
<dbReference type="PROSITE" id="PS51755">
    <property type="entry name" value="OMPR_PHOB"/>
    <property type="match status" value="1"/>
</dbReference>
<dbReference type="AlphaFoldDB" id="A0A432MF22"/>
<evidence type="ECO:0000256" key="3">
    <source>
        <dbReference type="ARBA" id="ARBA00023015"/>
    </source>
</evidence>